<organism evidence="3">
    <name type="scientific">Ditylum brightwellii</name>
    <dbReference type="NCBI Taxonomy" id="49249"/>
    <lineage>
        <taxon>Eukaryota</taxon>
        <taxon>Sar</taxon>
        <taxon>Stramenopiles</taxon>
        <taxon>Ochrophyta</taxon>
        <taxon>Bacillariophyta</taxon>
        <taxon>Mediophyceae</taxon>
        <taxon>Lithodesmiophycidae</taxon>
        <taxon>Lithodesmiales</taxon>
        <taxon>Lithodesmiaceae</taxon>
        <taxon>Ditylum</taxon>
    </lineage>
</organism>
<evidence type="ECO:0000259" key="2">
    <source>
        <dbReference type="PROSITE" id="PS50222"/>
    </source>
</evidence>
<sequence length="616" mass="68367">MEFLFLGAVELFQYYTAAKAVERAARIMDNLANDQAPRLGDVAGVALAFAGADIDILPDRAIDEAAHVASNVTTELIDAAPEAVVRETAGAAAQAAVMAEYNWAEEALLNNGFEKKTLDFVGEAAEIAAQLSLEDMEATKPLLKQALSFAYGKGFDALENIAFLGVIDMLEGKRRGSTTEKAFAAVLEPFVQRCILSFNKIDYNGDGKISSDELQFGLFSNQGASDEEDIEDAKSFFRQADLNNDGSIDRGEWVQAMFYIHLEKLDYCVRCNKKVANSKNQCPSAPSGQTHWIKRSKNRQCGCGKAAVNIVPFNSYCDICDSSIDLWEKCVTCRKCDFDACITCEGKDTFDGPPTVNVQFCDSDLKNKLGDSTRIPKESIRKCRSSEFLQVGDVIRAKEDLTWDSGAVCINKGTLGEIKERDESNKDDLWLIHWWDDNGAKNSAYSHHIKKCKPSEFFMVGDWVQAKHDMTSTQGVRISKGTLGKLKELRSSDGHWLVKWNSAGNIHTAQSNIKKCAQSEFISVGDIVKATYQLKWQSGVTVEKGSLGKLKQMMEDDTWLVEWYDNVGEKQTTEDGFSKCEPSEYFVKDDVMALVHDLTFDNGKIRVPKGTLCTYL</sequence>
<dbReference type="PROSITE" id="PS00018">
    <property type="entry name" value="EF_HAND_1"/>
    <property type="match status" value="2"/>
</dbReference>
<dbReference type="AlphaFoldDB" id="A0A7S4VFN4"/>
<protein>
    <recommendedName>
        <fullName evidence="2">EF-hand domain-containing protein</fullName>
    </recommendedName>
</protein>
<evidence type="ECO:0000256" key="1">
    <source>
        <dbReference type="ARBA" id="ARBA00022837"/>
    </source>
</evidence>
<dbReference type="CDD" id="cd00051">
    <property type="entry name" value="EFh"/>
    <property type="match status" value="1"/>
</dbReference>
<feature type="domain" description="EF-hand" evidence="2">
    <location>
        <begin position="228"/>
        <end position="263"/>
    </location>
</feature>
<dbReference type="PROSITE" id="PS50222">
    <property type="entry name" value="EF_HAND_2"/>
    <property type="match status" value="2"/>
</dbReference>
<gene>
    <name evidence="3" type="ORF">DBRI00130_LOCUS25132</name>
</gene>
<dbReference type="Gene3D" id="1.10.238.10">
    <property type="entry name" value="EF-hand"/>
    <property type="match status" value="1"/>
</dbReference>
<dbReference type="EMBL" id="HBNS01032070">
    <property type="protein sequence ID" value="CAE4626688.1"/>
    <property type="molecule type" value="Transcribed_RNA"/>
</dbReference>
<accession>A0A7S4VFN4</accession>
<dbReference type="GO" id="GO:0005509">
    <property type="term" value="F:calcium ion binding"/>
    <property type="evidence" value="ECO:0007669"/>
    <property type="project" value="InterPro"/>
</dbReference>
<dbReference type="SMART" id="SM00054">
    <property type="entry name" value="EFh"/>
    <property type="match status" value="2"/>
</dbReference>
<dbReference type="InterPro" id="IPR011992">
    <property type="entry name" value="EF-hand-dom_pair"/>
</dbReference>
<dbReference type="InterPro" id="IPR002048">
    <property type="entry name" value="EF_hand_dom"/>
</dbReference>
<feature type="domain" description="EF-hand" evidence="2">
    <location>
        <begin position="189"/>
        <end position="224"/>
    </location>
</feature>
<reference evidence="3" key="1">
    <citation type="submission" date="2021-01" db="EMBL/GenBank/DDBJ databases">
        <authorList>
            <person name="Corre E."/>
            <person name="Pelletier E."/>
            <person name="Niang G."/>
            <person name="Scheremetjew M."/>
            <person name="Finn R."/>
            <person name="Kale V."/>
            <person name="Holt S."/>
            <person name="Cochrane G."/>
            <person name="Meng A."/>
            <person name="Brown T."/>
            <person name="Cohen L."/>
        </authorList>
    </citation>
    <scope>NUCLEOTIDE SEQUENCE</scope>
    <source>
        <strain evidence="3">GSO104</strain>
    </source>
</reference>
<evidence type="ECO:0000313" key="3">
    <source>
        <dbReference type="EMBL" id="CAE4626688.1"/>
    </source>
</evidence>
<dbReference type="SUPFAM" id="SSF47473">
    <property type="entry name" value="EF-hand"/>
    <property type="match status" value="1"/>
</dbReference>
<dbReference type="Pfam" id="PF13202">
    <property type="entry name" value="EF-hand_5"/>
    <property type="match status" value="2"/>
</dbReference>
<proteinExistence type="predicted"/>
<name>A0A7S4VFN4_9STRA</name>
<dbReference type="InterPro" id="IPR018247">
    <property type="entry name" value="EF_Hand_1_Ca_BS"/>
</dbReference>
<keyword evidence="1" id="KW-0106">Calcium</keyword>